<dbReference type="HAMAP" id="MF_00382">
    <property type="entry name" value="Ribosomal_bL20"/>
    <property type="match status" value="1"/>
</dbReference>
<keyword evidence="8" id="KW-0934">Plastid</keyword>
<evidence type="ECO:0000256" key="4">
    <source>
        <dbReference type="ARBA" id="ARBA00022980"/>
    </source>
</evidence>
<sequence>MKGQIESLMTRVKRGNIARTRRKKILKLAQGFRGAHSGLFRTSKQQVLKALKYSYIGRKNKKREFRRLWICRINAATRISCLTYSRFIHLLKISNIGLNRKMLAQIAVIDPYGFQQIISQVASKNYSS</sequence>
<dbReference type="PANTHER" id="PTHR10986">
    <property type="entry name" value="39S RIBOSOMAL PROTEIN L20"/>
    <property type="match status" value="1"/>
</dbReference>
<evidence type="ECO:0000256" key="3">
    <source>
        <dbReference type="ARBA" id="ARBA00022884"/>
    </source>
</evidence>
<dbReference type="PROSITE" id="PS00937">
    <property type="entry name" value="RIBOSOMAL_L20"/>
    <property type="match status" value="1"/>
</dbReference>
<reference evidence="8" key="1">
    <citation type="journal article" date="2019" name="Phycologia">
        <title>Chloroplast and mitochondrial genomes of Balbiania investiens (Balbianiales, Nemaliophycidae).</title>
        <authorList>
            <person name="Evans J.R."/>
            <person name="StAmour N."/>
            <person name="Verbruggen H."/>
            <person name="Salomaki E.D."/>
            <person name="Vis M.L."/>
        </authorList>
    </citation>
    <scope>NUCLEOTIDE SEQUENCE</scope>
</reference>
<dbReference type="GO" id="GO:0019843">
    <property type="term" value="F:rRNA binding"/>
    <property type="evidence" value="ECO:0007669"/>
    <property type="project" value="UniProtKB-KW"/>
</dbReference>
<keyword evidence="5 6" id="KW-0687">Ribonucleoprotein</keyword>
<keyword evidence="3 7" id="KW-0694">RNA-binding</keyword>
<evidence type="ECO:0000256" key="6">
    <source>
        <dbReference type="RuleBase" id="RU000561"/>
    </source>
</evidence>
<evidence type="ECO:0000256" key="2">
    <source>
        <dbReference type="ARBA" id="ARBA00022730"/>
    </source>
</evidence>
<dbReference type="RefSeq" id="YP_009628860.1">
    <property type="nucleotide sequence ID" value="NC_042171.1"/>
</dbReference>
<dbReference type="SUPFAM" id="SSF74731">
    <property type="entry name" value="Ribosomal protein L20"/>
    <property type="match status" value="1"/>
</dbReference>
<dbReference type="CDD" id="cd07026">
    <property type="entry name" value="Ribosomal_L20"/>
    <property type="match status" value="1"/>
</dbReference>
<geneLocation type="plastid" evidence="8"/>
<dbReference type="GO" id="GO:1990904">
    <property type="term" value="C:ribonucleoprotein complex"/>
    <property type="evidence" value="ECO:0007669"/>
    <property type="project" value="UniProtKB-KW"/>
</dbReference>
<comment type="function">
    <text evidence="7">Binds directly to 23S ribosomal RNA and is necessary for the in vitro assembly process of the 50S ribosomal subunit. It is not involved in the protein synthesizing functions of that subunit.</text>
</comment>
<proteinExistence type="inferred from homology"/>
<accession>A0A4D6BNW4</accession>
<name>A0A4D6BNW4_9FLOR</name>
<evidence type="ECO:0000256" key="1">
    <source>
        <dbReference type="ARBA" id="ARBA00007698"/>
    </source>
</evidence>
<dbReference type="Gene3D" id="6.10.160.10">
    <property type="match status" value="1"/>
</dbReference>
<organism evidence="8">
    <name type="scientific">Balbiania investiens</name>
    <dbReference type="NCBI Taxonomy" id="111861"/>
    <lineage>
        <taxon>Eukaryota</taxon>
        <taxon>Rhodophyta</taxon>
        <taxon>Florideophyceae</taxon>
        <taxon>Nemaliophycidae</taxon>
        <taxon>Balbianiales</taxon>
        <taxon>Balbianiaceae</taxon>
        <taxon>Balbiania</taxon>
    </lineage>
</organism>
<dbReference type="GeneID" id="40138801"/>
<evidence type="ECO:0000256" key="7">
    <source>
        <dbReference type="RuleBase" id="RU004311"/>
    </source>
</evidence>
<comment type="similarity">
    <text evidence="1 6">Belongs to the bacterial ribosomal protein bL20 family.</text>
</comment>
<keyword evidence="2 7" id="KW-0699">rRNA-binding</keyword>
<evidence type="ECO:0000256" key="5">
    <source>
        <dbReference type="ARBA" id="ARBA00023274"/>
    </source>
</evidence>
<dbReference type="InterPro" id="IPR035566">
    <property type="entry name" value="Ribosomal_protein_bL20_C"/>
</dbReference>
<dbReference type="GO" id="GO:0005840">
    <property type="term" value="C:ribosome"/>
    <property type="evidence" value="ECO:0007669"/>
    <property type="project" value="UniProtKB-KW"/>
</dbReference>
<dbReference type="GO" id="GO:0006412">
    <property type="term" value="P:translation"/>
    <property type="evidence" value="ECO:0007669"/>
    <property type="project" value="InterPro"/>
</dbReference>
<dbReference type="Gene3D" id="1.10.1900.20">
    <property type="entry name" value="Ribosomal protein L20"/>
    <property type="match status" value="1"/>
</dbReference>
<keyword evidence="4 6" id="KW-0689">Ribosomal protein</keyword>
<dbReference type="NCBIfam" id="TIGR01032">
    <property type="entry name" value="rplT_bact"/>
    <property type="match status" value="1"/>
</dbReference>
<dbReference type="EMBL" id="MH026108">
    <property type="protein sequence ID" value="QBX88643.1"/>
    <property type="molecule type" value="Genomic_DNA"/>
</dbReference>
<dbReference type="AlphaFoldDB" id="A0A4D6BNW4"/>
<dbReference type="InterPro" id="IPR049946">
    <property type="entry name" value="RIBOSOMAL_L20_CS"/>
</dbReference>
<dbReference type="Pfam" id="PF00453">
    <property type="entry name" value="Ribosomal_L20"/>
    <property type="match status" value="1"/>
</dbReference>
<gene>
    <name evidence="8" type="primary">rpl20</name>
</gene>
<evidence type="ECO:0000313" key="8">
    <source>
        <dbReference type="EMBL" id="QBX88643.1"/>
    </source>
</evidence>
<dbReference type="FunFam" id="1.10.1900.20:FF:000001">
    <property type="entry name" value="50S ribosomal protein L20"/>
    <property type="match status" value="1"/>
</dbReference>
<dbReference type="InterPro" id="IPR005813">
    <property type="entry name" value="Ribosomal_bL20"/>
</dbReference>
<dbReference type="PRINTS" id="PR00062">
    <property type="entry name" value="RIBOSOMALL20"/>
</dbReference>
<protein>
    <recommendedName>
        <fullName evidence="7">50S ribosomal protein L20</fullName>
    </recommendedName>
</protein>
<dbReference type="GO" id="GO:0003735">
    <property type="term" value="F:structural constituent of ribosome"/>
    <property type="evidence" value="ECO:0007669"/>
    <property type="project" value="InterPro"/>
</dbReference>